<evidence type="ECO:0000313" key="2">
    <source>
        <dbReference type="EMBL" id="BCE40871.1"/>
    </source>
</evidence>
<dbReference type="EMBL" id="AP023098">
    <property type="protein sequence ID" value="BCE83269.1"/>
    <property type="molecule type" value="Genomic_DNA"/>
</dbReference>
<reference evidence="1" key="1">
    <citation type="submission" date="2020-05" db="EMBL/GenBank/DDBJ databases">
        <title>Complete genome sequence of Bradyrhizobium diazoefficiens XF2 isolated from soybean nodule.</title>
        <authorList>
            <person name="Noda R."/>
            <person name="Kakizaki K."/>
            <person name="Minamisawa K."/>
        </authorList>
    </citation>
    <scope>NUCLEOTIDE SEQUENCE</scope>
    <source>
        <strain evidence="1">XF2</strain>
    </source>
</reference>
<proteinExistence type="predicted"/>
<sequence>MLEDRRGHALPDPADAIARVWRIGFLAGLGGHRFEGLGFEGSIGDVRPRMVVDQLYPITGETLYNPSTFCVHITAYPASRAAAPDSI</sequence>
<accession>A0A809XVU3</accession>
<evidence type="ECO:0000313" key="3">
    <source>
        <dbReference type="EMBL" id="BCE83269.1"/>
    </source>
</evidence>
<reference evidence="2" key="2">
    <citation type="submission" date="2020-05" db="EMBL/GenBank/DDBJ databases">
        <title>Complete genome sequence of Bradyrhizobium diazoefficiens XF3 isolated from soybean nodule.</title>
        <authorList>
            <person name="Noda R."/>
            <person name="Kakizaki K."/>
            <person name="Minamisawa K."/>
        </authorList>
    </citation>
    <scope>NUCLEOTIDE SEQUENCE</scope>
    <source>
        <strain evidence="2">XF3</strain>
    </source>
</reference>
<evidence type="ECO:0000313" key="1">
    <source>
        <dbReference type="EMBL" id="BCE32086.1"/>
    </source>
</evidence>
<gene>
    <name evidence="1" type="ORF">XF2B_58550</name>
    <name evidence="2" type="ORF">XF3B_59020</name>
    <name evidence="3" type="ORF">XF9B_46900</name>
</gene>
<dbReference type="AlphaFoldDB" id="A0A809XVU3"/>
<reference evidence="3" key="3">
    <citation type="submission" date="2020-05" db="EMBL/GenBank/DDBJ databases">
        <title>Complete genome sequence of Bradyrhizobium diazoefficiens XF9 isolated from soybean nodule.</title>
        <authorList>
            <person name="Noda R."/>
            <person name="Kakizaki K."/>
            <person name="Minamisawa K."/>
        </authorList>
    </citation>
    <scope>NUCLEOTIDE SEQUENCE</scope>
    <source>
        <strain evidence="3">XF9</strain>
    </source>
</reference>
<name>A0A809XVU3_9BRAD</name>
<organism evidence="1">
    <name type="scientific">Bradyrhizobium diazoefficiens</name>
    <dbReference type="NCBI Taxonomy" id="1355477"/>
    <lineage>
        <taxon>Bacteria</taxon>
        <taxon>Pseudomonadati</taxon>
        <taxon>Pseudomonadota</taxon>
        <taxon>Alphaproteobacteria</taxon>
        <taxon>Hyphomicrobiales</taxon>
        <taxon>Nitrobacteraceae</taxon>
        <taxon>Bradyrhizobium</taxon>
    </lineage>
</organism>
<dbReference type="EMBL" id="AP023092">
    <property type="protein sequence ID" value="BCE32086.1"/>
    <property type="molecule type" value="Genomic_DNA"/>
</dbReference>
<protein>
    <submittedName>
        <fullName evidence="1">Uncharacterized protein</fullName>
    </submittedName>
</protein>
<dbReference type="EMBL" id="AP023093">
    <property type="protein sequence ID" value="BCE40871.1"/>
    <property type="molecule type" value="Genomic_DNA"/>
</dbReference>